<reference evidence="2" key="1">
    <citation type="submission" date="2018-07" db="EMBL/GenBank/DDBJ databases">
        <authorList>
            <person name="Quirk P.G."/>
            <person name="Krulwich T.A."/>
        </authorList>
    </citation>
    <scope>NUCLEOTIDE SEQUENCE [LARGE SCALE GENOMIC DNA]</scope>
</reference>
<keyword evidence="2" id="KW-1185">Reference proteome</keyword>
<dbReference type="EMBL" id="MH590603">
    <property type="protein sequence ID" value="AXH70539.1"/>
    <property type="molecule type" value="Genomic_DNA"/>
</dbReference>
<dbReference type="RefSeq" id="YP_009807267.1">
    <property type="nucleotide sequence ID" value="NC_048021.1"/>
</dbReference>
<protein>
    <submittedName>
        <fullName evidence="1">Uncharacterized protein</fullName>
    </submittedName>
</protein>
<dbReference type="Proteomes" id="UP000257597">
    <property type="component" value="Segment"/>
</dbReference>
<evidence type="ECO:0000313" key="2">
    <source>
        <dbReference type="Proteomes" id="UP000257597"/>
    </source>
</evidence>
<accession>A0A345MJ08</accession>
<proteinExistence type="predicted"/>
<sequence length="34" mass="4015">MSKVTLAKRVNLTKRRPKIDYTKRVGAKIDYVKH</sequence>
<evidence type="ECO:0000313" key="1">
    <source>
        <dbReference type="EMBL" id="AXH70539.1"/>
    </source>
</evidence>
<dbReference type="GeneID" id="54998142"/>
<organism evidence="1 2">
    <name type="scientific">Gordonia phage Daredevil</name>
    <dbReference type="NCBI Taxonomy" id="2283286"/>
    <lineage>
        <taxon>Viruses</taxon>
        <taxon>Duplodnaviria</taxon>
        <taxon>Heunggongvirae</taxon>
        <taxon>Uroviricota</taxon>
        <taxon>Caudoviricetes</taxon>
        <taxon>Daredevilvirus</taxon>
        <taxon>Daredevilvirus daredevil</taxon>
    </lineage>
</organism>
<name>A0A345MJ08_9CAUD</name>
<gene>
    <name evidence="1" type="primary">153</name>
    <name evidence="1" type="ORF">SEA_DAREDEVIL_153</name>
</gene>
<dbReference type="KEGG" id="vg:54998142"/>